<dbReference type="Proteomes" id="UP001420932">
    <property type="component" value="Unassembled WGS sequence"/>
</dbReference>
<sequence>MTMSRGGCPRNVAQGEVSRNAACSRVGRSVCSEADLEAAARSAEAKRTATVRRQTSSADGDDDDDGGGGWSPVTVRRANRRCRGEDGNGFGGRRRRENGLLKPFRN</sequence>
<comment type="caution">
    <text evidence="2">The sequence shown here is derived from an EMBL/GenBank/DDBJ whole genome shotgun (WGS) entry which is preliminary data.</text>
</comment>
<proteinExistence type="predicted"/>
<keyword evidence="3" id="KW-1185">Reference proteome</keyword>
<gene>
    <name evidence="2" type="ORF">Syun_002151</name>
</gene>
<dbReference type="EMBL" id="JBBNAF010000001">
    <property type="protein sequence ID" value="KAK9170011.1"/>
    <property type="molecule type" value="Genomic_DNA"/>
</dbReference>
<protein>
    <submittedName>
        <fullName evidence="2">Uncharacterized protein</fullName>
    </submittedName>
</protein>
<accession>A0AAP0LFC4</accession>
<feature type="region of interest" description="Disordered" evidence="1">
    <location>
        <begin position="39"/>
        <end position="106"/>
    </location>
</feature>
<evidence type="ECO:0000313" key="3">
    <source>
        <dbReference type="Proteomes" id="UP001420932"/>
    </source>
</evidence>
<evidence type="ECO:0000256" key="1">
    <source>
        <dbReference type="SAM" id="MobiDB-lite"/>
    </source>
</evidence>
<organism evidence="2 3">
    <name type="scientific">Stephania yunnanensis</name>
    <dbReference type="NCBI Taxonomy" id="152371"/>
    <lineage>
        <taxon>Eukaryota</taxon>
        <taxon>Viridiplantae</taxon>
        <taxon>Streptophyta</taxon>
        <taxon>Embryophyta</taxon>
        <taxon>Tracheophyta</taxon>
        <taxon>Spermatophyta</taxon>
        <taxon>Magnoliopsida</taxon>
        <taxon>Ranunculales</taxon>
        <taxon>Menispermaceae</taxon>
        <taxon>Menispermoideae</taxon>
        <taxon>Cissampelideae</taxon>
        <taxon>Stephania</taxon>
    </lineage>
</organism>
<reference evidence="2 3" key="1">
    <citation type="submission" date="2024-01" db="EMBL/GenBank/DDBJ databases">
        <title>Genome assemblies of Stephania.</title>
        <authorList>
            <person name="Yang L."/>
        </authorList>
    </citation>
    <scope>NUCLEOTIDE SEQUENCE [LARGE SCALE GENOMIC DNA]</scope>
    <source>
        <strain evidence="2">YNDBR</strain>
        <tissue evidence="2">Leaf</tissue>
    </source>
</reference>
<evidence type="ECO:0000313" key="2">
    <source>
        <dbReference type="EMBL" id="KAK9170011.1"/>
    </source>
</evidence>
<dbReference type="AlphaFoldDB" id="A0AAP0LFC4"/>
<name>A0AAP0LFC4_9MAGN</name>